<sequence>GVMEWPEEFPEDHAFVEFLIPGVSSDLDFDQFLKDTEEKLSLNASRWERDNHYENKASR</sequence>
<evidence type="ECO:0000313" key="1">
    <source>
        <dbReference type="EMBL" id="MEQ2162137.1"/>
    </source>
</evidence>
<comment type="caution">
    <text evidence="1">The sequence shown here is derived from an EMBL/GenBank/DDBJ whole genome shotgun (WGS) entry which is preliminary data.</text>
</comment>
<name>A0ABV0MSP5_9TELE</name>
<gene>
    <name evidence="1" type="ORF">GOODEAATRI_016709</name>
</gene>
<dbReference type="Proteomes" id="UP001476798">
    <property type="component" value="Unassembled WGS sequence"/>
</dbReference>
<evidence type="ECO:0000313" key="2">
    <source>
        <dbReference type="Proteomes" id="UP001476798"/>
    </source>
</evidence>
<accession>A0ABV0MSP5</accession>
<reference evidence="1 2" key="1">
    <citation type="submission" date="2021-06" db="EMBL/GenBank/DDBJ databases">
        <authorList>
            <person name="Palmer J.M."/>
        </authorList>
    </citation>
    <scope>NUCLEOTIDE SEQUENCE [LARGE SCALE GENOMIC DNA]</scope>
    <source>
        <strain evidence="1 2">GA_2019</strain>
        <tissue evidence="1">Muscle</tissue>
    </source>
</reference>
<organism evidence="1 2">
    <name type="scientific">Goodea atripinnis</name>
    <dbReference type="NCBI Taxonomy" id="208336"/>
    <lineage>
        <taxon>Eukaryota</taxon>
        <taxon>Metazoa</taxon>
        <taxon>Chordata</taxon>
        <taxon>Craniata</taxon>
        <taxon>Vertebrata</taxon>
        <taxon>Euteleostomi</taxon>
        <taxon>Actinopterygii</taxon>
        <taxon>Neopterygii</taxon>
        <taxon>Teleostei</taxon>
        <taxon>Neoteleostei</taxon>
        <taxon>Acanthomorphata</taxon>
        <taxon>Ovalentaria</taxon>
        <taxon>Atherinomorphae</taxon>
        <taxon>Cyprinodontiformes</taxon>
        <taxon>Goodeidae</taxon>
        <taxon>Goodea</taxon>
    </lineage>
</organism>
<feature type="non-terminal residue" evidence="1">
    <location>
        <position position="1"/>
    </location>
</feature>
<keyword evidence="2" id="KW-1185">Reference proteome</keyword>
<protein>
    <submittedName>
        <fullName evidence="1">Uncharacterized protein</fullName>
    </submittedName>
</protein>
<proteinExistence type="predicted"/>
<dbReference type="EMBL" id="JAHRIO010011305">
    <property type="protein sequence ID" value="MEQ2162137.1"/>
    <property type="molecule type" value="Genomic_DNA"/>
</dbReference>